<evidence type="ECO:0000313" key="2">
    <source>
        <dbReference type="Proteomes" id="UP000191612"/>
    </source>
</evidence>
<dbReference type="AlphaFoldDB" id="A0A1V6Q8H8"/>
<keyword evidence="2" id="KW-1185">Reference proteome</keyword>
<name>A0A1V6Q8H8_9EURO</name>
<evidence type="ECO:0000313" key="1">
    <source>
        <dbReference type="EMBL" id="OQD85535.1"/>
    </source>
</evidence>
<comment type="caution">
    <text evidence="1">The sequence shown here is derived from an EMBL/GenBank/DDBJ whole genome shotgun (WGS) entry which is preliminary data.</text>
</comment>
<dbReference type="Proteomes" id="UP000191612">
    <property type="component" value="Unassembled WGS sequence"/>
</dbReference>
<accession>A0A1V6Q8H8</accession>
<protein>
    <submittedName>
        <fullName evidence="1">Uncharacterized protein</fullName>
    </submittedName>
</protein>
<organism evidence="1 2">
    <name type="scientific">Penicillium solitum</name>
    <dbReference type="NCBI Taxonomy" id="60172"/>
    <lineage>
        <taxon>Eukaryota</taxon>
        <taxon>Fungi</taxon>
        <taxon>Dikarya</taxon>
        <taxon>Ascomycota</taxon>
        <taxon>Pezizomycotina</taxon>
        <taxon>Eurotiomycetes</taxon>
        <taxon>Eurotiomycetidae</taxon>
        <taxon>Eurotiales</taxon>
        <taxon>Aspergillaceae</taxon>
        <taxon>Penicillium</taxon>
    </lineage>
</organism>
<dbReference type="EMBL" id="MDYO01000101">
    <property type="protein sequence ID" value="OQD85535.1"/>
    <property type="molecule type" value="Genomic_DNA"/>
</dbReference>
<reference evidence="2" key="1">
    <citation type="journal article" date="2017" name="Nat. Microbiol.">
        <title>Global analysis of biosynthetic gene clusters reveals vast potential of secondary metabolite production in Penicillium species.</title>
        <authorList>
            <person name="Nielsen J.C."/>
            <person name="Grijseels S."/>
            <person name="Prigent S."/>
            <person name="Ji B."/>
            <person name="Dainat J."/>
            <person name="Nielsen K.F."/>
            <person name="Frisvad J.C."/>
            <person name="Workman M."/>
            <person name="Nielsen J."/>
        </authorList>
    </citation>
    <scope>NUCLEOTIDE SEQUENCE [LARGE SCALE GENOMIC DNA]</scope>
    <source>
        <strain evidence="2">IBT 29525</strain>
    </source>
</reference>
<sequence length="52" mass="5835">MAPRLDSWQLDLIRDMIQDSEPFTNSQIAGAAHCTPRSIRTIRSNLTCFGKA</sequence>
<proteinExistence type="predicted"/>
<gene>
    <name evidence="1" type="ORF">PENSOL_c101G04438</name>
</gene>